<keyword evidence="2" id="KW-1133">Transmembrane helix</keyword>
<dbReference type="InterPro" id="IPR023610">
    <property type="entry name" value="PInositol-4/5-P-5/4-kinase"/>
</dbReference>
<keyword evidence="2" id="KW-0472">Membrane</keyword>
<evidence type="ECO:0000259" key="3">
    <source>
        <dbReference type="PROSITE" id="PS51455"/>
    </source>
</evidence>
<evidence type="ECO:0000313" key="5">
    <source>
        <dbReference type="Proteomes" id="UP001160148"/>
    </source>
</evidence>
<evidence type="ECO:0000256" key="1">
    <source>
        <dbReference type="PROSITE-ProRule" id="PRU00781"/>
    </source>
</evidence>
<evidence type="ECO:0000313" key="4">
    <source>
        <dbReference type="EMBL" id="CAI6368491.1"/>
    </source>
</evidence>
<dbReference type="PANTHER" id="PTHR23086:SF101">
    <property type="entry name" value="LP03320P-RELATED"/>
    <property type="match status" value="1"/>
</dbReference>
<dbReference type="Gene3D" id="3.30.810.10">
    <property type="entry name" value="2-Layer Sandwich"/>
    <property type="match status" value="1"/>
</dbReference>
<gene>
    <name evidence="4" type="ORF">MEUPH1_LOCUS22843</name>
</gene>
<dbReference type="PANTHER" id="PTHR23086">
    <property type="entry name" value="PHOSPHATIDYLINOSITOL-4-PHOSPHATE 5-KINASE"/>
    <property type="match status" value="1"/>
</dbReference>
<evidence type="ECO:0000256" key="2">
    <source>
        <dbReference type="SAM" id="Phobius"/>
    </source>
</evidence>
<dbReference type="InterPro" id="IPR002498">
    <property type="entry name" value="PInositol-4-P-4/5-kinase_core"/>
</dbReference>
<dbReference type="AlphaFoldDB" id="A0AAV0XK52"/>
<dbReference type="InterPro" id="IPR027483">
    <property type="entry name" value="PInositol-4-P-4/5-kinase_C_sf"/>
</dbReference>
<dbReference type="Proteomes" id="UP001160148">
    <property type="component" value="Unassembled WGS sequence"/>
</dbReference>
<dbReference type="SUPFAM" id="SSF56104">
    <property type="entry name" value="SAICAR synthase-like"/>
    <property type="match status" value="1"/>
</dbReference>
<keyword evidence="1" id="KW-0418">Kinase</keyword>
<keyword evidence="1" id="KW-0067">ATP-binding</keyword>
<keyword evidence="1" id="KW-0808">Transferase</keyword>
<comment type="caution">
    <text evidence="4">The sequence shown here is derived from an EMBL/GenBank/DDBJ whole genome shotgun (WGS) entry which is preliminary data.</text>
</comment>
<dbReference type="GO" id="GO:0005524">
    <property type="term" value="F:ATP binding"/>
    <property type="evidence" value="ECO:0007669"/>
    <property type="project" value="UniProtKB-UniRule"/>
</dbReference>
<dbReference type="EMBL" id="CARXXK010000005">
    <property type="protein sequence ID" value="CAI6368491.1"/>
    <property type="molecule type" value="Genomic_DNA"/>
</dbReference>
<reference evidence="4 5" key="1">
    <citation type="submission" date="2023-01" db="EMBL/GenBank/DDBJ databases">
        <authorList>
            <person name="Whitehead M."/>
        </authorList>
    </citation>
    <scope>NUCLEOTIDE SEQUENCE [LARGE SCALE GENOMIC DNA]</scope>
</reference>
<protein>
    <recommendedName>
        <fullName evidence="3">PIPK domain-containing protein</fullName>
    </recommendedName>
</protein>
<keyword evidence="5" id="KW-1185">Reference proteome</keyword>
<feature type="transmembrane region" description="Helical" evidence="2">
    <location>
        <begin position="12"/>
        <end position="37"/>
    </location>
</feature>
<dbReference type="GO" id="GO:0005886">
    <property type="term" value="C:plasma membrane"/>
    <property type="evidence" value="ECO:0007669"/>
    <property type="project" value="TreeGrafter"/>
</dbReference>
<name>A0AAV0XK52_9HEMI</name>
<dbReference type="PROSITE" id="PS51455">
    <property type="entry name" value="PIPK"/>
    <property type="match status" value="1"/>
</dbReference>
<accession>A0AAV0XK52</accession>
<keyword evidence="1" id="KW-0547">Nucleotide-binding</keyword>
<feature type="domain" description="PIPK" evidence="3">
    <location>
        <begin position="91"/>
        <end position="471"/>
    </location>
</feature>
<dbReference type="Pfam" id="PF01504">
    <property type="entry name" value="PIP5K"/>
    <property type="match status" value="1"/>
</dbReference>
<sequence>MYGEEVTMFKIVLSNLTMMINTFTFSKGLIIFLVYYLTIISTVTSNTETEDENVIIEKIITIFGPSLEDLLAEDDDMEFNYKLKDDNEEILTKQQIGHIMDSIQLGVKYEMEKRTQQVPDSFPDDFQDISTKIFNNWRDINNNKIQNFSYSTYAPSTFHYLRHLFGIDANDYVNSFCKSPLRELSNPGASSSIFYLTPNDRFIMKTVQQTEYICLLGLLHRYTTYLNDNQESLLPKFSGFYNFQCKSTDIKLVSMNNLLPSDIKIHQKFDLKGSTLGRIASVNERKKKSPTYKDLDFNYEFHRKGIFLKPDTRLALLKTIENDCEILKEFNIMDYSILIGVHYIDSSLQADENTSTTEALRKAATDRWESLMDDSVEDKSIQAETWTLSDKNHASLSGSIPSKSVYGEKLLLFVGIIDILQTFRIIKKLEYRLKTFKLKVTPGATETAESISVQPPVFYASRFLKYMTDTVFRPMLSDQELEKLSKQPVPMKLSSKRGCAPSSSMYIPDCFK</sequence>
<keyword evidence="2" id="KW-0812">Transmembrane</keyword>
<dbReference type="GO" id="GO:0016308">
    <property type="term" value="F:1-phosphatidylinositol-4-phosphate 5-kinase activity"/>
    <property type="evidence" value="ECO:0007669"/>
    <property type="project" value="TreeGrafter"/>
</dbReference>
<organism evidence="4 5">
    <name type="scientific">Macrosiphum euphorbiae</name>
    <name type="common">potato aphid</name>
    <dbReference type="NCBI Taxonomy" id="13131"/>
    <lineage>
        <taxon>Eukaryota</taxon>
        <taxon>Metazoa</taxon>
        <taxon>Ecdysozoa</taxon>
        <taxon>Arthropoda</taxon>
        <taxon>Hexapoda</taxon>
        <taxon>Insecta</taxon>
        <taxon>Pterygota</taxon>
        <taxon>Neoptera</taxon>
        <taxon>Paraneoptera</taxon>
        <taxon>Hemiptera</taxon>
        <taxon>Sternorrhyncha</taxon>
        <taxon>Aphidomorpha</taxon>
        <taxon>Aphidoidea</taxon>
        <taxon>Aphididae</taxon>
        <taxon>Macrosiphini</taxon>
        <taxon>Macrosiphum</taxon>
    </lineage>
</organism>
<dbReference type="InterPro" id="IPR027484">
    <property type="entry name" value="PInositol-4-P-5-kinase_N"/>
</dbReference>
<proteinExistence type="predicted"/>
<dbReference type="SMART" id="SM00330">
    <property type="entry name" value="PIPKc"/>
    <property type="match status" value="1"/>
</dbReference>
<dbReference type="GO" id="GO:0046854">
    <property type="term" value="P:phosphatidylinositol phosphate biosynthetic process"/>
    <property type="evidence" value="ECO:0007669"/>
    <property type="project" value="TreeGrafter"/>
</dbReference>
<dbReference type="Gene3D" id="3.30.800.10">
    <property type="entry name" value="Phosphatidylinositol Phosphate Kinase II Beta"/>
    <property type="match status" value="1"/>
</dbReference>